<evidence type="ECO:0000256" key="4">
    <source>
        <dbReference type="ARBA" id="ARBA00022989"/>
    </source>
</evidence>
<feature type="domain" description="ABC-2 type transporter transmembrane" evidence="7">
    <location>
        <begin position="24"/>
        <end position="365"/>
    </location>
</feature>
<keyword evidence="3 6" id="KW-0812">Transmembrane</keyword>
<feature type="transmembrane region" description="Helical" evidence="6">
    <location>
        <begin position="259"/>
        <end position="281"/>
    </location>
</feature>
<feature type="transmembrane region" description="Helical" evidence="6">
    <location>
        <begin position="180"/>
        <end position="204"/>
    </location>
</feature>
<evidence type="ECO:0000256" key="5">
    <source>
        <dbReference type="ARBA" id="ARBA00023136"/>
    </source>
</evidence>
<dbReference type="OrthoDB" id="9784671at2"/>
<dbReference type="Proteomes" id="UP000253918">
    <property type="component" value="Unassembled WGS sequence"/>
</dbReference>
<keyword evidence="2" id="KW-1003">Cell membrane</keyword>
<dbReference type="PANTHER" id="PTHR30294:SF47">
    <property type="entry name" value="INNER MEMBRANE TRANSPORT PERMEASE YHHJ"/>
    <property type="match status" value="1"/>
</dbReference>
<keyword evidence="4 6" id="KW-1133">Transmembrane helix</keyword>
<dbReference type="InterPro" id="IPR051449">
    <property type="entry name" value="ABC-2_transporter_component"/>
</dbReference>
<accession>A0A369VQ22</accession>
<evidence type="ECO:0000313" key="8">
    <source>
        <dbReference type="EMBL" id="RDE04488.1"/>
    </source>
</evidence>
<evidence type="ECO:0000256" key="6">
    <source>
        <dbReference type="SAM" id="Phobius"/>
    </source>
</evidence>
<evidence type="ECO:0000256" key="1">
    <source>
        <dbReference type="ARBA" id="ARBA00004651"/>
    </source>
</evidence>
<reference evidence="8 9" key="1">
    <citation type="submission" date="2018-07" db="EMBL/GenBank/DDBJ databases">
        <title>a novel species of Sphingomonas isolated from the rhizosphere soil of Araceae plant.</title>
        <authorList>
            <person name="Zhiyong W."/>
            <person name="Qinglan Z."/>
            <person name="Zhiwei F."/>
            <person name="Ding X."/>
            <person name="Gejiao W."/>
            <person name="Shixue Z."/>
        </authorList>
    </citation>
    <scope>NUCLEOTIDE SEQUENCE [LARGE SCALE GENOMIC DNA]</scope>
    <source>
        <strain evidence="8 9">WZY 27</strain>
    </source>
</reference>
<dbReference type="GO" id="GO:0140359">
    <property type="term" value="F:ABC-type transporter activity"/>
    <property type="evidence" value="ECO:0007669"/>
    <property type="project" value="InterPro"/>
</dbReference>
<proteinExistence type="predicted"/>
<protein>
    <submittedName>
        <fullName evidence="8">ABC transporter permease</fullName>
    </submittedName>
</protein>
<dbReference type="GO" id="GO:0005886">
    <property type="term" value="C:plasma membrane"/>
    <property type="evidence" value="ECO:0007669"/>
    <property type="project" value="UniProtKB-SubCell"/>
</dbReference>
<dbReference type="RefSeq" id="WP_114688883.1">
    <property type="nucleotide sequence ID" value="NZ_QQNB01000004.1"/>
</dbReference>
<evidence type="ECO:0000256" key="3">
    <source>
        <dbReference type="ARBA" id="ARBA00022692"/>
    </source>
</evidence>
<gene>
    <name evidence="8" type="ORF">DVW87_16020</name>
</gene>
<dbReference type="Gene3D" id="3.40.1710.10">
    <property type="entry name" value="abc type-2 transporter like domain"/>
    <property type="match status" value="1"/>
</dbReference>
<comment type="caution">
    <text evidence="8">The sequence shown here is derived from an EMBL/GenBank/DDBJ whole genome shotgun (WGS) entry which is preliminary data.</text>
</comment>
<evidence type="ECO:0000259" key="7">
    <source>
        <dbReference type="Pfam" id="PF12698"/>
    </source>
</evidence>
<dbReference type="Pfam" id="PF12698">
    <property type="entry name" value="ABC2_membrane_3"/>
    <property type="match status" value="1"/>
</dbReference>
<evidence type="ECO:0000256" key="2">
    <source>
        <dbReference type="ARBA" id="ARBA00022475"/>
    </source>
</evidence>
<dbReference type="InterPro" id="IPR013525">
    <property type="entry name" value="ABC2_TM"/>
</dbReference>
<name>A0A369VQ22_9SPHN</name>
<dbReference type="EMBL" id="QQNB01000004">
    <property type="protein sequence ID" value="RDE04488.1"/>
    <property type="molecule type" value="Genomic_DNA"/>
</dbReference>
<dbReference type="AlphaFoldDB" id="A0A369VQ22"/>
<feature type="transmembrane region" description="Helical" evidence="6">
    <location>
        <begin position="346"/>
        <end position="368"/>
    </location>
</feature>
<sequence>MVTLYNACRAEWGRIISTPVDLALLTVMPLILLGAMAAMLSAGSPHHLPTVIVDRDGGVLARRIVRAIDASPGLRIVGRVPDVAAAVTMMRREQAVAAVVIPRGVGTRNAGRAPVEIFHQAAFLSTGALAATNLRVAVAATLAQYGASTHGLAGLAAVDPALLPGVQVTVLGNPSLSLEWYLGLLLGPGVLHLLIAVACVGSIGVLMNDGSFAAFAVRGGVAATLAGRLSPHVIAGTFWGVAWLLWLTLAQGYRADGSLLLIVAGQALLFVATAAVALLLVAATRSIATALSGAVIVAGSALAYSGASLPIDGAGLFARVWHQVLPLTHYMTLQMDQVLGASAGPFLKAAGTLLLYPLVAGGLGIILIRRDREGR</sequence>
<keyword evidence="5 6" id="KW-0472">Membrane</keyword>
<feature type="transmembrane region" description="Helical" evidence="6">
    <location>
        <begin position="288"/>
        <end position="307"/>
    </location>
</feature>
<comment type="subcellular location">
    <subcellularLocation>
        <location evidence="1">Cell membrane</location>
        <topology evidence="1">Multi-pass membrane protein</topology>
    </subcellularLocation>
</comment>
<feature type="transmembrane region" description="Helical" evidence="6">
    <location>
        <begin position="22"/>
        <end position="40"/>
    </location>
</feature>
<feature type="transmembrane region" description="Helical" evidence="6">
    <location>
        <begin position="233"/>
        <end position="253"/>
    </location>
</feature>
<dbReference type="PANTHER" id="PTHR30294">
    <property type="entry name" value="MEMBRANE COMPONENT OF ABC TRANSPORTER YHHJ-RELATED"/>
    <property type="match status" value="1"/>
</dbReference>
<evidence type="ECO:0000313" key="9">
    <source>
        <dbReference type="Proteomes" id="UP000253918"/>
    </source>
</evidence>
<organism evidence="8 9">
    <name type="scientific">Sphingomonas aracearum</name>
    <dbReference type="NCBI Taxonomy" id="2283317"/>
    <lineage>
        <taxon>Bacteria</taxon>
        <taxon>Pseudomonadati</taxon>
        <taxon>Pseudomonadota</taxon>
        <taxon>Alphaproteobacteria</taxon>
        <taxon>Sphingomonadales</taxon>
        <taxon>Sphingomonadaceae</taxon>
        <taxon>Sphingomonas</taxon>
    </lineage>
</organism>
<keyword evidence="9" id="KW-1185">Reference proteome</keyword>